<feature type="domain" description="TnsE C-terminal" evidence="2">
    <location>
        <begin position="381"/>
        <end position="526"/>
    </location>
</feature>
<dbReference type="STRING" id="323850.Shew_3824"/>
<dbReference type="PIRSF" id="PIRSF004567">
    <property type="entry name" value="Transposition_TnsE"/>
    <property type="match status" value="1"/>
</dbReference>
<dbReference type="KEGG" id="slo:Shew_3824"/>
<evidence type="ECO:0000313" key="3">
    <source>
        <dbReference type="EMBL" id="ABO25690.1"/>
    </source>
</evidence>
<dbReference type="Proteomes" id="UP000001558">
    <property type="component" value="Chromosome"/>
</dbReference>
<sequence>MDDYRFKHIPQDALVLGIGSLFKKNSNQYWGVNLSLSKKVDRPSIPLAGAPLIRRFKTLSANQSNSTKGKLLTFVVDNAQQWNKKRLKEYPALSLISRVQNTEQWCFEITNSDGKVIYLPQFELARVLFLHDNYMSRICLEHDKLSSDFNISYTDDGGWLIEAMPSSSYPLASYNDEKCRRFLSWILMDPQARASFESMHQVMMKEHQSRGQYQMWDFSFLPPSLEGVKLEVAGWHDWNTDSFFVWEIRRIEDLPADMPDDIDFFHPDFERSITGKGGGAYAAKPDRLDTHEIDADEDADPNKNRIVLDTDSVSLTFKKPFKTNRKTSKSRRTPRGVPDDSEPGELSPQVSPNDDAPTGSIPGADFDVSNDESDDAHLYANKFSCFFKMIERLEKNHGCQVHRYPLRKLPKVAGCKKHMLADNANPRCLALIELTYQEKRCYIVEVDTSDAKAALSTMILRLKNAEKLLVHLDELEQLLVKKSISWPRDYLQQICGEGNFTGVSHPSCKHKGSIDPADIDKWAERLIVWLEE</sequence>
<organism evidence="3 4">
    <name type="scientific">Shewanella loihica (strain ATCC BAA-1088 / PV-4)</name>
    <dbReference type="NCBI Taxonomy" id="323850"/>
    <lineage>
        <taxon>Bacteria</taxon>
        <taxon>Pseudomonadati</taxon>
        <taxon>Pseudomonadota</taxon>
        <taxon>Gammaproteobacteria</taxon>
        <taxon>Alteromonadales</taxon>
        <taxon>Shewanellaceae</taxon>
        <taxon>Shewanella</taxon>
    </lineage>
</organism>
<accession>A3QJP2</accession>
<evidence type="ECO:0000259" key="2">
    <source>
        <dbReference type="Pfam" id="PF18623"/>
    </source>
</evidence>
<dbReference type="InterPro" id="IPR041419">
    <property type="entry name" value="TnsE_C"/>
</dbReference>
<dbReference type="AlphaFoldDB" id="A3QJP2"/>
<evidence type="ECO:0000313" key="4">
    <source>
        <dbReference type="Proteomes" id="UP000001558"/>
    </source>
</evidence>
<dbReference type="eggNOG" id="ENOG502Z8JW">
    <property type="taxonomic scope" value="Bacteria"/>
</dbReference>
<dbReference type="OrthoDB" id="5899304at2"/>
<protein>
    <recommendedName>
        <fullName evidence="2">TnsE C-terminal domain-containing protein</fullName>
    </recommendedName>
</protein>
<gene>
    <name evidence="3" type="ordered locus">Shew_3824</name>
</gene>
<evidence type="ECO:0000256" key="1">
    <source>
        <dbReference type="SAM" id="MobiDB-lite"/>
    </source>
</evidence>
<feature type="region of interest" description="Disordered" evidence="1">
    <location>
        <begin position="323"/>
        <end position="367"/>
    </location>
</feature>
<dbReference type="InterPro" id="IPR016421">
    <property type="entry name" value="Transposition_TnsE"/>
</dbReference>
<dbReference type="RefSeq" id="WP_011867618.1">
    <property type="nucleotide sequence ID" value="NC_009092.1"/>
</dbReference>
<name>A3QJP2_SHELP</name>
<dbReference type="HOGENOM" id="CLU_038574_1_0_6"/>
<dbReference type="EMBL" id="CP000606">
    <property type="protein sequence ID" value="ABO25690.1"/>
    <property type="molecule type" value="Genomic_DNA"/>
</dbReference>
<dbReference type="Pfam" id="PF18623">
    <property type="entry name" value="TnsE_C"/>
    <property type="match status" value="1"/>
</dbReference>
<keyword evidence="4" id="KW-1185">Reference proteome</keyword>
<reference evidence="3 4" key="1">
    <citation type="submission" date="2007-03" db="EMBL/GenBank/DDBJ databases">
        <title>Complete sequence of Shewanella loihica PV-4.</title>
        <authorList>
            <consortium name="US DOE Joint Genome Institute"/>
            <person name="Copeland A."/>
            <person name="Lucas S."/>
            <person name="Lapidus A."/>
            <person name="Barry K."/>
            <person name="Detter J.C."/>
            <person name="Glavina del Rio T."/>
            <person name="Hammon N."/>
            <person name="Israni S."/>
            <person name="Dalin E."/>
            <person name="Tice H."/>
            <person name="Pitluck S."/>
            <person name="Chain P."/>
            <person name="Malfatti S."/>
            <person name="Shin M."/>
            <person name="Vergez L."/>
            <person name="Schmutz J."/>
            <person name="Larimer F."/>
            <person name="Land M."/>
            <person name="Hauser L."/>
            <person name="Kyrpides N."/>
            <person name="Mikhailova N."/>
            <person name="Romine M.F."/>
            <person name="Serres G."/>
            <person name="Fredrickson J."/>
            <person name="Tiedje J."/>
            <person name="Richardson P."/>
        </authorList>
    </citation>
    <scope>NUCLEOTIDE SEQUENCE [LARGE SCALE GENOMIC DNA]</scope>
    <source>
        <strain evidence="4">ATCC BAA-1088 / PV-4</strain>
    </source>
</reference>
<feature type="compositionally biased region" description="Basic residues" evidence="1">
    <location>
        <begin position="323"/>
        <end position="334"/>
    </location>
</feature>
<proteinExistence type="predicted"/>